<dbReference type="Proteomes" id="UP000036045">
    <property type="component" value="Unassembled WGS sequence"/>
</dbReference>
<evidence type="ECO:0000313" key="2">
    <source>
        <dbReference type="Proteomes" id="UP000036045"/>
    </source>
</evidence>
<dbReference type="EMBL" id="LDPH01000027">
    <property type="protein sequence ID" value="KLV23077.1"/>
    <property type="molecule type" value="Genomic_DNA"/>
</dbReference>
<protein>
    <recommendedName>
        <fullName evidence="3">Minor capsid protein</fullName>
    </recommendedName>
</protein>
<accession>A0A0J1IAS7</accession>
<reference evidence="1 2" key="1">
    <citation type="submission" date="2015-05" db="EMBL/GenBank/DDBJ databases">
        <title>Whole genome sequence and identification of bacterial endophytes from Costus igneus.</title>
        <authorList>
            <person name="Lee Y.P."/>
            <person name="Gan H.M."/>
            <person name="Eng W."/>
            <person name="Wheatley M.S."/>
            <person name="Caraballo A."/>
            <person name="Polter S."/>
            <person name="Savka M.A."/>
            <person name="Hudson A.O."/>
        </authorList>
    </citation>
    <scope>NUCLEOTIDE SEQUENCE [LARGE SCALE GENOMIC DNA]</scope>
    <source>
        <strain evidence="1 2">RIT379</strain>
    </source>
</reference>
<gene>
    <name evidence="1" type="ORF">ABW02_20335</name>
</gene>
<dbReference type="RefSeq" id="WP_047944094.1">
    <property type="nucleotide sequence ID" value="NZ_LDPH01000027.1"/>
</dbReference>
<sequence length="113" mass="13021">MAKVKPIPKKLLIHTIKYEEFLRDGSFGEEFAPTETISFVLVQPSSKLRRDGNGEEVQTLGVVFLDAVNTPNFKPLKEKSKVRFKEKDYRVIECESLYALDPDIPHHYEVNLI</sequence>
<keyword evidence="2" id="KW-1185">Reference proteome</keyword>
<proteinExistence type="predicted"/>
<dbReference type="PATRIC" id="fig|1397.4.peg.2823"/>
<organism evidence="1 2">
    <name type="scientific">Niallia circulans</name>
    <name type="common">Bacillus circulans</name>
    <dbReference type="NCBI Taxonomy" id="1397"/>
    <lineage>
        <taxon>Bacteria</taxon>
        <taxon>Bacillati</taxon>
        <taxon>Bacillota</taxon>
        <taxon>Bacilli</taxon>
        <taxon>Bacillales</taxon>
        <taxon>Bacillaceae</taxon>
        <taxon>Niallia</taxon>
    </lineage>
</organism>
<dbReference type="InterPro" id="IPR019612">
    <property type="entry name" value="Minor_capsid_put"/>
</dbReference>
<dbReference type="OrthoDB" id="2969159at2"/>
<evidence type="ECO:0000313" key="1">
    <source>
        <dbReference type="EMBL" id="KLV23077.1"/>
    </source>
</evidence>
<dbReference type="Pfam" id="PF10665">
    <property type="entry name" value="Minor_capsid_1"/>
    <property type="match status" value="1"/>
</dbReference>
<dbReference type="AlphaFoldDB" id="A0A0J1IAS7"/>
<evidence type="ECO:0008006" key="3">
    <source>
        <dbReference type="Google" id="ProtNLM"/>
    </source>
</evidence>
<comment type="caution">
    <text evidence="1">The sequence shown here is derived from an EMBL/GenBank/DDBJ whole genome shotgun (WGS) entry which is preliminary data.</text>
</comment>
<name>A0A0J1IAS7_NIACI</name>